<dbReference type="AlphaFoldDB" id="Q9AVY6"/>
<evidence type="ECO:0000313" key="1">
    <source>
        <dbReference type="EMBL" id="CAC27085.1"/>
    </source>
</evidence>
<dbReference type="GO" id="GO:0000428">
    <property type="term" value="C:DNA-directed RNA polymerase complex"/>
    <property type="evidence" value="ECO:0007669"/>
    <property type="project" value="UniProtKB-KW"/>
</dbReference>
<dbReference type="RefSeq" id="XP_001713301.1">
    <property type="nucleotide sequence ID" value="XM_001713249.1"/>
</dbReference>
<proteinExistence type="predicted"/>
<dbReference type="Proteomes" id="UP000242167">
    <property type="component" value="Nucleomorph 2"/>
</dbReference>
<dbReference type="GeneID" id="857609"/>
<dbReference type="EMBL" id="AJ010592">
    <property type="protein sequence ID" value="CAC27085.1"/>
    <property type="molecule type" value="Genomic_DNA"/>
</dbReference>
<evidence type="ECO:0000313" key="2">
    <source>
        <dbReference type="Proteomes" id="UP000242167"/>
    </source>
</evidence>
<name>Q9AVY6_GUITH</name>
<reference evidence="1 2" key="1">
    <citation type="journal article" date="2001" name="Nature">
        <title>The highly reduced genome of an enslaved algal nucleus.</title>
        <authorList>
            <person name="Douglas S."/>
            <person name="Zauner S."/>
            <person name="Fraunholz M."/>
            <person name="Beaton M."/>
            <person name="Penny S."/>
            <person name="Deng L."/>
            <person name="Wu X."/>
            <person name="Reith M."/>
            <person name="Cavalier-Smith T."/>
            <person name="Maier U."/>
        </authorList>
    </citation>
    <scope>NUCLEOTIDE SEQUENCE [LARGE SCALE GENOMIC DNA]</scope>
</reference>
<organism evidence="1 2">
    <name type="scientific">Guillardia theta</name>
    <name type="common">Cryptophyte</name>
    <name type="synonym">Cryptomonas phi</name>
    <dbReference type="NCBI Taxonomy" id="55529"/>
    <lineage>
        <taxon>Eukaryota</taxon>
        <taxon>Cryptophyceae</taxon>
        <taxon>Pyrenomonadales</taxon>
        <taxon>Geminigeraceae</taxon>
        <taxon>Guillardia</taxon>
    </lineage>
</organism>
<protein>
    <submittedName>
        <fullName evidence="1">Uncharacterized protein</fullName>
    </submittedName>
</protein>
<accession>Q9AVY6</accession>
<sequence>MIVLKEIKFIKISKNSRIFKNHKESFLNLIESKYGIPFVYKNISNKLFHKFYILQIILCLGFCFIKYHSDLLKKIKKYHFTYFCFFNFISNLDEKFKIKKNIELKKFILKKNKKLKYKILFKKLNLFFNCVLIKKNIKKIFKSQGYMTNKFNIINCCSLIKNMKILITKIDRMINFTSKKLVLLFKILKHVILTNEKKSNSMTTFLFTMISTKNIIYICRILVAFYDIKLKIIQNNKKLIFSIKTIWMINVYALHFSSECQKINLKKILPEKIYFNDFIILFCLKFLKLRKYNLNKLFKKTNNFTLKKLVKLYYTFTLLRNVKYC</sequence>